<dbReference type="InterPro" id="IPR000182">
    <property type="entry name" value="GNAT_dom"/>
</dbReference>
<dbReference type="RefSeq" id="WP_230667857.1">
    <property type="nucleotide sequence ID" value="NZ_JAJNAY010000001.1"/>
</dbReference>
<dbReference type="InterPro" id="IPR051531">
    <property type="entry name" value="N-acetyltransferase"/>
</dbReference>
<name>A0A9Q3V369_9FLAO</name>
<evidence type="ECO:0000313" key="3">
    <source>
        <dbReference type="Proteomes" id="UP001108025"/>
    </source>
</evidence>
<dbReference type="GO" id="GO:0016747">
    <property type="term" value="F:acyltransferase activity, transferring groups other than amino-acyl groups"/>
    <property type="evidence" value="ECO:0007669"/>
    <property type="project" value="InterPro"/>
</dbReference>
<proteinExistence type="predicted"/>
<dbReference type="SUPFAM" id="SSF55729">
    <property type="entry name" value="Acyl-CoA N-acyltransferases (Nat)"/>
    <property type="match status" value="1"/>
</dbReference>
<gene>
    <name evidence="2" type="ORF">LO744_06075</name>
</gene>
<accession>A0A9Q3V369</accession>
<dbReference type="PANTHER" id="PTHR43792:SF1">
    <property type="entry name" value="N-ACETYLTRANSFERASE DOMAIN-CONTAINING PROTEIN"/>
    <property type="match status" value="1"/>
</dbReference>
<organism evidence="2 3">
    <name type="scientific">Chryseobacterium turcicum</name>
    <dbReference type="NCBI Taxonomy" id="2898076"/>
    <lineage>
        <taxon>Bacteria</taxon>
        <taxon>Pseudomonadati</taxon>
        <taxon>Bacteroidota</taxon>
        <taxon>Flavobacteriia</taxon>
        <taxon>Flavobacteriales</taxon>
        <taxon>Weeksellaceae</taxon>
        <taxon>Chryseobacterium group</taxon>
        <taxon>Chryseobacterium</taxon>
    </lineage>
</organism>
<feature type="domain" description="N-acetyltransferase" evidence="1">
    <location>
        <begin position="13"/>
        <end position="180"/>
    </location>
</feature>
<sequence>MNFLLTYQQSERLTFQKLQHSDFEIWLELFEDEHTAKMLGMDDFKTPKERSEKWFEWTFHRYESNLGGQNVLISKETNQLVGQCGLLVREVENKFELEVAYSILPKFRGKGFAIEAAKKCRDFAFENNFHDRLISIIHPENKNSKIIALKNGMSFKKQIDYSGKMMDVFQIHKPDWENLD</sequence>
<dbReference type="EMBL" id="JAJNAY010000001">
    <property type="protein sequence ID" value="MCD1116421.1"/>
    <property type="molecule type" value="Genomic_DNA"/>
</dbReference>
<protein>
    <submittedName>
        <fullName evidence="2">GNAT family N-acetyltransferase</fullName>
    </submittedName>
</protein>
<dbReference type="Gene3D" id="3.40.630.30">
    <property type="match status" value="1"/>
</dbReference>
<dbReference type="AlphaFoldDB" id="A0A9Q3V369"/>
<reference evidence="2" key="1">
    <citation type="submission" date="2021-11" db="EMBL/GenBank/DDBJ databases">
        <title>Description of novel Chryseobacterium species.</title>
        <authorList>
            <person name="Saticioglu I.B."/>
            <person name="Ay H."/>
            <person name="Altun S."/>
            <person name="Duman M."/>
        </authorList>
    </citation>
    <scope>NUCLEOTIDE SEQUENCE</scope>
    <source>
        <strain evidence="2">C-17</strain>
    </source>
</reference>
<dbReference type="PROSITE" id="PS51186">
    <property type="entry name" value="GNAT"/>
    <property type="match status" value="1"/>
</dbReference>
<dbReference type="Pfam" id="PF13302">
    <property type="entry name" value="Acetyltransf_3"/>
    <property type="match status" value="1"/>
</dbReference>
<dbReference type="PANTHER" id="PTHR43792">
    <property type="entry name" value="GNAT FAMILY, PUTATIVE (AFU_ORTHOLOGUE AFUA_3G00765)-RELATED-RELATED"/>
    <property type="match status" value="1"/>
</dbReference>
<dbReference type="Proteomes" id="UP001108025">
    <property type="component" value="Unassembled WGS sequence"/>
</dbReference>
<keyword evidence="3" id="KW-1185">Reference proteome</keyword>
<evidence type="ECO:0000313" key="2">
    <source>
        <dbReference type="EMBL" id="MCD1116421.1"/>
    </source>
</evidence>
<comment type="caution">
    <text evidence="2">The sequence shown here is derived from an EMBL/GenBank/DDBJ whole genome shotgun (WGS) entry which is preliminary data.</text>
</comment>
<dbReference type="InterPro" id="IPR016181">
    <property type="entry name" value="Acyl_CoA_acyltransferase"/>
</dbReference>
<evidence type="ECO:0000259" key="1">
    <source>
        <dbReference type="PROSITE" id="PS51186"/>
    </source>
</evidence>